<gene>
    <name evidence="3" type="ORF">OHA16_37735</name>
</gene>
<evidence type="ECO:0000256" key="2">
    <source>
        <dbReference type="SAM" id="SignalP"/>
    </source>
</evidence>
<feature type="chain" id="PRO_5045977621" description="Repetin" evidence="2">
    <location>
        <begin position="37"/>
        <end position="236"/>
    </location>
</feature>
<proteinExistence type="predicted"/>
<sequence>MFRIRTRNRATVRTARATAAAGLALAALTGVAPASADALSVGSGSVDPGSVHSVSVDSAPEGRDGRSARPASVSGSARISYAFSPNDEIWFTVDARAKPYSRPLPGTNSPTGLPTDAVGTVRYSHRDAASGKVYSAEADVDCLSTGGPVATLTAVISSDTGNSKERIGLSIYQGSGRDGARLGFSWGVANLDMDADQKPYQPVVGTCMAPAPFAPVLRGGYTVHHVELEAPKTPGQ</sequence>
<keyword evidence="2" id="KW-0732">Signal</keyword>
<feature type="signal peptide" evidence="2">
    <location>
        <begin position="1"/>
        <end position="36"/>
    </location>
</feature>
<keyword evidence="4" id="KW-1185">Reference proteome</keyword>
<feature type="compositionally biased region" description="Low complexity" evidence="1">
    <location>
        <begin position="40"/>
        <end position="58"/>
    </location>
</feature>
<feature type="region of interest" description="Disordered" evidence="1">
    <location>
        <begin position="38"/>
        <end position="71"/>
    </location>
</feature>
<dbReference type="Proteomes" id="UP001432222">
    <property type="component" value="Chromosome"/>
</dbReference>
<reference evidence="3" key="1">
    <citation type="submission" date="2022-10" db="EMBL/GenBank/DDBJ databases">
        <title>The complete genomes of actinobacterial strains from the NBC collection.</title>
        <authorList>
            <person name="Joergensen T.S."/>
            <person name="Alvarez Arevalo M."/>
            <person name="Sterndorff E.B."/>
            <person name="Faurdal D."/>
            <person name="Vuksanovic O."/>
            <person name="Mourched A.-S."/>
            <person name="Charusanti P."/>
            <person name="Shaw S."/>
            <person name="Blin K."/>
            <person name="Weber T."/>
        </authorList>
    </citation>
    <scope>NUCLEOTIDE SEQUENCE</scope>
    <source>
        <strain evidence="3">NBC_00222</strain>
    </source>
</reference>
<evidence type="ECO:0000313" key="3">
    <source>
        <dbReference type="EMBL" id="WUQ88232.1"/>
    </source>
</evidence>
<evidence type="ECO:0008006" key="5">
    <source>
        <dbReference type="Google" id="ProtNLM"/>
    </source>
</evidence>
<dbReference type="RefSeq" id="WP_328958782.1">
    <property type="nucleotide sequence ID" value="NZ_CP108110.1"/>
</dbReference>
<evidence type="ECO:0000313" key="4">
    <source>
        <dbReference type="Proteomes" id="UP001432222"/>
    </source>
</evidence>
<name>A0ABZ1UDY7_9ACTN</name>
<evidence type="ECO:0000256" key="1">
    <source>
        <dbReference type="SAM" id="MobiDB-lite"/>
    </source>
</evidence>
<organism evidence="3 4">
    <name type="scientific">Kitasatospora purpeofusca</name>
    <dbReference type="NCBI Taxonomy" id="67352"/>
    <lineage>
        <taxon>Bacteria</taxon>
        <taxon>Bacillati</taxon>
        <taxon>Actinomycetota</taxon>
        <taxon>Actinomycetes</taxon>
        <taxon>Kitasatosporales</taxon>
        <taxon>Streptomycetaceae</taxon>
        <taxon>Kitasatospora</taxon>
    </lineage>
</organism>
<protein>
    <recommendedName>
        <fullName evidence="5">Repetin</fullName>
    </recommendedName>
</protein>
<accession>A0ABZ1UDY7</accession>
<dbReference type="EMBL" id="CP108110">
    <property type="protein sequence ID" value="WUQ88232.1"/>
    <property type="molecule type" value="Genomic_DNA"/>
</dbReference>